<protein>
    <recommendedName>
        <fullName evidence="2">PD-(D/E)XK endonuclease-like domain-containing protein</fullName>
    </recommendedName>
</protein>
<accession>A0A6C0KHA0</accession>
<dbReference type="AlphaFoldDB" id="A0A6C0KHA0"/>
<organism evidence="1">
    <name type="scientific">viral metagenome</name>
    <dbReference type="NCBI Taxonomy" id="1070528"/>
    <lineage>
        <taxon>unclassified sequences</taxon>
        <taxon>metagenomes</taxon>
        <taxon>organismal metagenomes</taxon>
    </lineage>
</organism>
<evidence type="ECO:0008006" key="2">
    <source>
        <dbReference type="Google" id="ProtNLM"/>
    </source>
</evidence>
<name>A0A6C0KHA0_9ZZZZ</name>
<reference evidence="1" key="1">
    <citation type="journal article" date="2020" name="Nature">
        <title>Giant virus diversity and host interactions through global metagenomics.</title>
        <authorList>
            <person name="Schulz F."/>
            <person name="Roux S."/>
            <person name="Paez-Espino D."/>
            <person name="Jungbluth S."/>
            <person name="Walsh D.A."/>
            <person name="Denef V.J."/>
            <person name="McMahon K.D."/>
            <person name="Konstantinidis K.T."/>
            <person name="Eloe-Fadrosh E.A."/>
            <person name="Kyrpides N.C."/>
            <person name="Woyke T."/>
        </authorList>
    </citation>
    <scope>NUCLEOTIDE SEQUENCE</scope>
    <source>
        <strain evidence="1">GVMAG-S-3300010158-109</strain>
    </source>
</reference>
<sequence length="257" mass="30393">MLSQKNPHQRDDRIVFREDTHTYLVDGTCDGIISVTTFIHHFFPNFDANRVVKRMKDKKEKYPGLKDDEIIKKWSEDGKKSAQKGTTLHKAIELFYENLSNVSNDSNASNASNTIEFKYFLDFHDTIKERLTPYRTEWSIFDGEIDLAGQLDMLYKKDDGTYALYDWKCVKEIKTVNQYEKGFGLCSDLDHCNFYHYSLQLHIYKRILETRYDMKISEMKLVVLHQQNQAFVLYDVADMSSHVEKMFSERHQKINHT</sequence>
<evidence type="ECO:0000313" key="1">
    <source>
        <dbReference type="EMBL" id="QHU15708.1"/>
    </source>
</evidence>
<proteinExistence type="predicted"/>
<dbReference type="Gene3D" id="3.90.320.10">
    <property type="match status" value="1"/>
</dbReference>
<dbReference type="EMBL" id="MN740867">
    <property type="protein sequence ID" value="QHU15708.1"/>
    <property type="molecule type" value="Genomic_DNA"/>
</dbReference>
<dbReference type="InterPro" id="IPR011604">
    <property type="entry name" value="PDDEXK-like_dom_sf"/>
</dbReference>